<proteinExistence type="predicted"/>
<dbReference type="OrthoDB" id="8100830at2"/>
<evidence type="ECO:0000313" key="3">
    <source>
        <dbReference type="Proteomes" id="UP000318590"/>
    </source>
</evidence>
<reference evidence="2 3" key="1">
    <citation type="submission" date="2019-06" db="EMBL/GenBank/DDBJ databases">
        <title>Paenimaribius caenipelagi gen. nov., sp. nov., isolated from a tidal flat.</title>
        <authorList>
            <person name="Yoon J.-H."/>
        </authorList>
    </citation>
    <scope>NUCLEOTIDE SEQUENCE [LARGE SCALE GENOMIC DNA]</scope>
    <source>
        <strain evidence="2 3">JBTF-M29</strain>
    </source>
</reference>
<feature type="compositionally biased region" description="Basic and acidic residues" evidence="1">
    <location>
        <begin position="20"/>
        <end position="34"/>
    </location>
</feature>
<protein>
    <submittedName>
        <fullName evidence="2">DUF3306 domain-containing protein</fullName>
    </submittedName>
</protein>
<dbReference type="RefSeq" id="WP_142833204.1">
    <property type="nucleotide sequence ID" value="NZ_VFSV01000003.1"/>
</dbReference>
<dbReference type="EMBL" id="VFSV01000003">
    <property type="protein sequence ID" value="TRD23014.1"/>
    <property type="molecule type" value="Genomic_DNA"/>
</dbReference>
<feature type="region of interest" description="Disordered" evidence="1">
    <location>
        <begin position="138"/>
        <end position="195"/>
    </location>
</feature>
<feature type="region of interest" description="Disordered" evidence="1">
    <location>
        <begin position="20"/>
        <end position="41"/>
    </location>
</feature>
<dbReference type="InterPro" id="IPR021735">
    <property type="entry name" value="DUF3306"/>
</dbReference>
<feature type="compositionally biased region" description="Low complexity" evidence="1">
    <location>
        <begin position="154"/>
        <end position="176"/>
    </location>
</feature>
<accession>A0A547Q9G7</accession>
<organism evidence="2 3">
    <name type="scientific">Palleronia caenipelagi</name>
    <dbReference type="NCBI Taxonomy" id="2489174"/>
    <lineage>
        <taxon>Bacteria</taxon>
        <taxon>Pseudomonadati</taxon>
        <taxon>Pseudomonadota</taxon>
        <taxon>Alphaproteobacteria</taxon>
        <taxon>Rhodobacterales</taxon>
        <taxon>Roseobacteraceae</taxon>
        <taxon>Palleronia</taxon>
    </lineage>
</organism>
<keyword evidence="3" id="KW-1185">Reference proteome</keyword>
<name>A0A547Q9G7_9RHOB</name>
<comment type="caution">
    <text evidence="2">The sequence shown here is derived from an EMBL/GenBank/DDBJ whole genome shotgun (WGS) entry which is preliminary data.</text>
</comment>
<evidence type="ECO:0000256" key="1">
    <source>
        <dbReference type="SAM" id="MobiDB-lite"/>
    </source>
</evidence>
<dbReference type="Pfam" id="PF11748">
    <property type="entry name" value="DUF3306"/>
    <property type="match status" value="1"/>
</dbReference>
<evidence type="ECO:0000313" key="2">
    <source>
        <dbReference type="EMBL" id="TRD23014.1"/>
    </source>
</evidence>
<dbReference type="Proteomes" id="UP000318590">
    <property type="component" value="Unassembled WGS sequence"/>
</dbReference>
<sequence length="195" mass="21551">MTATRTDFWSRRKSAVAAEERAVSAEESAQRDQHAQAALDAEPDAEILARLELPEPEALDSAEAIRGFLAHPLPQRLKQRAIRRLWRLNPAQFRPDGLLDYADDYTDAATVMPALQTAYEVGRGMFKRIEALEAERAERVETAQDAPPEDLPSEVAPEQAEPVVVAQFAAPDADAATPPPRRMRFHFDDPTGAPA</sequence>
<dbReference type="AlphaFoldDB" id="A0A547Q9G7"/>
<gene>
    <name evidence="2" type="ORF">FEV53_02290</name>
</gene>